<dbReference type="GO" id="GO:0004364">
    <property type="term" value="F:glutathione transferase activity"/>
    <property type="evidence" value="ECO:0007669"/>
    <property type="project" value="UniProtKB-UniRule"/>
</dbReference>
<evidence type="ECO:0000259" key="8">
    <source>
        <dbReference type="PROSITE" id="PS50404"/>
    </source>
</evidence>
<organism evidence="10 11">
    <name type="scientific">Monopterus albus</name>
    <name type="common">Swamp eel</name>
    <dbReference type="NCBI Taxonomy" id="43700"/>
    <lineage>
        <taxon>Eukaryota</taxon>
        <taxon>Metazoa</taxon>
        <taxon>Chordata</taxon>
        <taxon>Craniata</taxon>
        <taxon>Vertebrata</taxon>
        <taxon>Euteleostomi</taxon>
        <taxon>Actinopterygii</taxon>
        <taxon>Neopterygii</taxon>
        <taxon>Teleostei</taxon>
        <taxon>Neoteleostei</taxon>
        <taxon>Acanthomorphata</taxon>
        <taxon>Anabantaria</taxon>
        <taxon>Synbranchiformes</taxon>
        <taxon>Synbranchidae</taxon>
        <taxon>Monopterus</taxon>
    </lineage>
</organism>
<evidence type="ECO:0000313" key="11">
    <source>
        <dbReference type="Proteomes" id="UP000261600"/>
    </source>
</evidence>
<comment type="catalytic activity">
    <reaction evidence="5 7">
        <text>methylarsonate + 2 glutathione + H(+) = methylarsonous acid + glutathione disulfide + H2O</text>
        <dbReference type="Rhea" id="RHEA:15969"/>
        <dbReference type="ChEBI" id="CHEBI:15377"/>
        <dbReference type="ChEBI" id="CHEBI:15378"/>
        <dbReference type="ChEBI" id="CHEBI:17826"/>
        <dbReference type="ChEBI" id="CHEBI:33409"/>
        <dbReference type="ChEBI" id="CHEBI:57925"/>
        <dbReference type="ChEBI" id="CHEBI:58297"/>
        <dbReference type="EC" id="1.20.4.2"/>
    </reaction>
</comment>
<sequence length="240" mass="27483">NMSTQKCFTKGSAAPGPVPKGSIRLYSMRFCPFAQRTRLVLNAKGIKHDIINIDLASKPEWFLMKNPLGLVPTLETPAGEVIYESAITCEYLDEAYPEKKLLPSSPFAKAQQKMLLEHFSKVVPYFYKIPAGRNKGEDVSELEAEMKEKFAKLNEFLVNKKTRFFGGDSITMIDYWMWPFFERLEVLELNNCLVNSSELKKWKDCMSEDPTVKATTHSVDTYKGFYKTYTEGKADYDYGL</sequence>
<dbReference type="InterPro" id="IPR036249">
    <property type="entry name" value="Thioredoxin-like_sf"/>
</dbReference>
<dbReference type="FunFam" id="1.20.1050.10:FF:000009">
    <property type="entry name" value="Glutathione S-transferase omega-1"/>
    <property type="match status" value="1"/>
</dbReference>
<evidence type="ECO:0000256" key="5">
    <source>
        <dbReference type="ARBA" id="ARBA00048353"/>
    </source>
</evidence>
<dbReference type="EC" id="1.8.5.1" evidence="7"/>
<dbReference type="SFLD" id="SFLDS00019">
    <property type="entry name" value="Glutathione_Transferase_(cytos"/>
    <property type="match status" value="1"/>
</dbReference>
<comment type="catalytic activity">
    <reaction evidence="6 7">
        <text>L-dehydroascorbate + 2 glutathione = glutathione disulfide + L-ascorbate</text>
        <dbReference type="Rhea" id="RHEA:24424"/>
        <dbReference type="ChEBI" id="CHEBI:38290"/>
        <dbReference type="ChEBI" id="CHEBI:57925"/>
        <dbReference type="ChEBI" id="CHEBI:58297"/>
        <dbReference type="ChEBI" id="CHEBI:58539"/>
        <dbReference type="EC" id="1.8.5.1"/>
    </reaction>
</comment>
<feature type="domain" description="GST C-terminal" evidence="9">
    <location>
        <begin position="105"/>
        <end position="230"/>
    </location>
</feature>
<dbReference type="GO" id="GO:0045174">
    <property type="term" value="F:glutathione dehydrogenase (ascorbate) activity"/>
    <property type="evidence" value="ECO:0007669"/>
    <property type="project" value="UniProtKB-UniRule"/>
</dbReference>
<dbReference type="InterPro" id="IPR004046">
    <property type="entry name" value="GST_C"/>
</dbReference>
<dbReference type="GO" id="GO:0006749">
    <property type="term" value="P:glutathione metabolic process"/>
    <property type="evidence" value="ECO:0007669"/>
    <property type="project" value="UniProtKB-UniRule"/>
</dbReference>
<dbReference type="GO" id="GO:0050610">
    <property type="term" value="F:methylarsonate reductase activity"/>
    <property type="evidence" value="ECO:0007669"/>
    <property type="project" value="UniProtKB-UniRule"/>
</dbReference>
<comment type="catalytic activity">
    <reaction evidence="4 7">
        <text>RX + glutathione = an S-substituted glutathione + a halide anion + H(+)</text>
        <dbReference type="Rhea" id="RHEA:16437"/>
        <dbReference type="ChEBI" id="CHEBI:15378"/>
        <dbReference type="ChEBI" id="CHEBI:16042"/>
        <dbReference type="ChEBI" id="CHEBI:17792"/>
        <dbReference type="ChEBI" id="CHEBI:57925"/>
        <dbReference type="ChEBI" id="CHEBI:90779"/>
        <dbReference type="EC" id="2.5.1.18"/>
    </reaction>
</comment>
<dbReference type="SUPFAM" id="SSF52833">
    <property type="entry name" value="Thioredoxin-like"/>
    <property type="match status" value="1"/>
</dbReference>
<proteinExistence type="inferred from homology"/>
<keyword evidence="3 7" id="KW-0560">Oxidoreductase</keyword>
<evidence type="ECO:0000259" key="9">
    <source>
        <dbReference type="PROSITE" id="PS50405"/>
    </source>
</evidence>
<evidence type="ECO:0000313" key="10">
    <source>
        <dbReference type="Ensembl" id="ENSMALP00000023558.1"/>
    </source>
</evidence>
<dbReference type="EC" id="2.5.1.18" evidence="7"/>
<comment type="function">
    <text evidence="7">Exhibits glutathione-dependent thiol transferase activity. Has high dehydroascorbate reductase activity and may contribute to the recycling of ascorbic acid. Participates in the biotransformation of inorganic arsenic and reduces monomethylarsonic acid (MMA).</text>
</comment>
<dbReference type="PROSITE" id="PS50404">
    <property type="entry name" value="GST_NTER"/>
    <property type="match status" value="1"/>
</dbReference>
<dbReference type="AlphaFoldDB" id="A0A3Q3JSK6"/>
<evidence type="ECO:0000256" key="1">
    <source>
        <dbReference type="ARBA" id="ARBA00011067"/>
    </source>
</evidence>
<evidence type="ECO:0000256" key="7">
    <source>
        <dbReference type="RuleBase" id="RU368071"/>
    </source>
</evidence>
<evidence type="ECO:0000256" key="3">
    <source>
        <dbReference type="ARBA" id="ARBA00023002"/>
    </source>
</evidence>
<protein>
    <recommendedName>
        <fullName evidence="7">Glutathione S-transferase omega</fullName>
        <shortName evidence="7">GSTO</shortName>
        <ecNumber evidence="7">1.20.4.2</ecNumber>
        <ecNumber evidence="7">1.8.5.1</ecNumber>
        <ecNumber evidence="7">2.5.1.18</ecNumber>
    </recommendedName>
    <alternativeName>
        <fullName evidence="7">Glutathione-dependent dehydroascorbate reductase</fullName>
    </alternativeName>
    <alternativeName>
        <fullName evidence="7">Monomethylarsonic acid reductase</fullName>
    </alternativeName>
</protein>
<dbReference type="InterPro" id="IPR010987">
    <property type="entry name" value="Glutathione-S-Trfase_C-like"/>
</dbReference>
<dbReference type="Ensembl" id="ENSMALT00000024007.1">
    <property type="protein sequence ID" value="ENSMALP00000023558.1"/>
    <property type="gene ID" value="ENSMALG00000016226.1"/>
</dbReference>
<dbReference type="Gene3D" id="3.40.30.10">
    <property type="entry name" value="Glutaredoxin"/>
    <property type="match status" value="1"/>
</dbReference>
<dbReference type="InterPro" id="IPR040079">
    <property type="entry name" value="Glutathione_S-Trfase"/>
</dbReference>
<dbReference type="Pfam" id="PF14497">
    <property type="entry name" value="GST_C_3"/>
    <property type="match status" value="1"/>
</dbReference>
<dbReference type="InterPro" id="IPR045073">
    <property type="entry name" value="Omega/Tau-like"/>
</dbReference>
<feature type="domain" description="GST N-terminal" evidence="8">
    <location>
        <begin position="21"/>
        <end position="100"/>
    </location>
</feature>
<dbReference type="PANTHER" id="PTHR43968:SF6">
    <property type="entry name" value="GLUTATHIONE S-TRANSFERASE OMEGA"/>
    <property type="match status" value="1"/>
</dbReference>
<dbReference type="GO" id="GO:0005737">
    <property type="term" value="C:cytoplasm"/>
    <property type="evidence" value="ECO:0007669"/>
    <property type="project" value="InterPro"/>
</dbReference>
<dbReference type="InterPro" id="IPR004045">
    <property type="entry name" value="Glutathione_S-Trfase_N"/>
</dbReference>
<evidence type="ECO:0000256" key="6">
    <source>
        <dbReference type="ARBA" id="ARBA00049544"/>
    </source>
</evidence>
<dbReference type="SFLD" id="SFLDG00358">
    <property type="entry name" value="Main_(cytGST)"/>
    <property type="match status" value="1"/>
</dbReference>
<accession>A0A3Q3JSK6</accession>
<dbReference type="PANTHER" id="PTHR43968">
    <property type="match status" value="1"/>
</dbReference>
<dbReference type="InterPro" id="IPR005442">
    <property type="entry name" value="GST_omega"/>
</dbReference>
<dbReference type="FunFam" id="3.40.30.10:FF:000123">
    <property type="entry name" value="Glutathione transferase o1"/>
    <property type="match status" value="1"/>
</dbReference>
<dbReference type="SUPFAM" id="SSF47616">
    <property type="entry name" value="GST C-terminal domain-like"/>
    <property type="match status" value="1"/>
</dbReference>
<dbReference type="CDD" id="cd03055">
    <property type="entry name" value="GST_N_Omega"/>
    <property type="match status" value="1"/>
</dbReference>
<dbReference type="Pfam" id="PF13417">
    <property type="entry name" value="GST_N_3"/>
    <property type="match status" value="1"/>
</dbReference>
<dbReference type="InterPro" id="IPR036282">
    <property type="entry name" value="Glutathione-S-Trfase_C_sf"/>
</dbReference>
<name>A0A3Q3JSK6_MONAL</name>
<dbReference type="STRING" id="43700.ENSMALP00000023558"/>
<dbReference type="InterPro" id="IPR050983">
    <property type="entry name" value="GST_Omega/HSP26"/>
</dbReference>
<keyword evidence="11" id="KW-1185">Reference proteome</keyword>
<dbReference type="EC" id="1.20.4.2" evidence="7"/>
<dbReference type="Gene3D" id="1.20.1050.10">
    <property type="match status" value="1"/>
</dbReference>
<reference evidence="10" key="1">
    <citation type="submission" date="2025-08" db="UniProtKB">
        <authorList>
            <consortium name="Ensembl"/>
        </authorList>
    </citation>
    <scope>IDENTIFICATION</scope>
</reference>
<reference evidence="10" key="2">
    <citation type="submission" date="2025-09" db="UniProtKB">
        <authorList>
            <consortium name="Ensembl"/>
        </authorList>
    </citation>
    <scope>IDENTIFICATION</scope>
</reference>
<dbReference type="PRINTS" id="PR01625">
    <property type="entry name" value="GSTRNSFRASEO"/>
</dbReference>
<keyword evidence="2 7" id="KW-0808">Transferase</keyword>
<dbReference type="SFLD" id="SFLDG01152">
    <property type="entry name" value="Main.3:_Omega-_and_Tau-like"/>
    <property type="match status" value="1"/>
</dbReference>
<dbReference type="Proteomes" id="UP000261600">
    <property type="component" value="Unplaced"/>
</dbReference>
<evidence type="ECO:0000256" key="4">
    <source>
        <dbReference type="ARBA" id="ARBA00047960"/>
    </source>
</evidence>
<comment type="similarity">
    <text evidence="1 7">Belongs to the GST superfamily. Omega family.</text>
</comment>
<dbReference type="PROSITE" id="PS50405">
    <property type="entry name" value="GST_CTER"/>
    <property type="match status" value="1"/>
</dbReference>
<evidence type="ECO:0000256" key="2">
    <source>
        <dbReference type="ARBA" id="ARBA00022679"/>
    </source>
</evidence>